<evidence type="ECO:0000256" key="1">
    <source>
        <dbReference type="SAM" id="MobiDB-lite"/>
    </source>
</evidence>
<reference evidence="3" key="1">
    <citation type="submission" date="2017-01" db="EMBL/GenBank/DDBJ databases">
        <title>Comparative genomics of anhydrobiosis in the tardigrade Hypsibius dujardini.</title>
        <authorList>
            <person name="Yoshida Y."/>
            <person name="Koutsovoulos G."/>
            <person name="Laetsch D."/>
            <person name="Stevens L."/>
            <person name="Kumar S."/>
            <person name="Horikawa D."/>
            <person name="Ishino K."/>
            <person name="Komine S."/>
            <person name="Tomita M."/>
            <person name="Blaxter M."/>
            <person name="Arakawa K."/>
        </authorList>
    </citation>
    <scope>NUCLEOTIDE SEQUENCE [LARGE SCALE GENOMIC DNA]</scope>
    <source>
        <strain evidence="3">Z151</strain>
    </source>
</reference>
<feature type="region of interest" description="Disordered" evidence="1">
    <location>
        <begin position="54"/>
        <end position="87"/>
    </location>
</feature>
<gene>
    <name evidence="2" type="ORF">BV898_15079</name>
</gene>
<keyword evidence="3" id="KW-1185">Reference proteome</keyword>
<comment type="caution">
    <text evidence="2">The sequence shown here is derived from an EMBL/GenBank/DDBJ whole genome shotgun (WGS) entry which is preliminary data.</text>
</comment>
<proteinExistence type="predicted"/>
<dbReference type="Proteomes" id="UP000192578">
    <property type="component" value="Unassembled WGS sequence"/>
</dbReference>
<name>A0A9X6RJX3_HYPEX</name>
<accession>A0A9X6RJX3</accession>
<organism evidence="2 3">
    <name type="scientific">Hypsibius exemplaris</name>
    <name type="common">Freshwater tardigrade</name>
    <dbReference type="NCBI Taxonomy" id="2072580"/>
    <lineage>
        <taxon>Eukaryota</taxon>
        <taxon>Metazoa</taxon>
        <taxon>Ecdysozoa</taxon>
        <taxon>Tardigrada</taxon>
        <taxon>Eutardigrada</taxon>
        <taxon>Parachela</taxon>
        <taxon>Hypsibioidea</taxon>
        <taxon>Hypsibiidae</taxon>
        <taxon>Hypsibius</taxon>
    </lineage>
</organism>
<dbReference type="AlphaFoldDB" id="A0A9X6RJX3"/>
<dbReference type="EMBL" id="MTYJ01000196">
    <property type="protein sequence ID" value="OWA50568.1"/>
    <property type="molecule type" value="Genomic_DNA"/>
</dbReference>
<evidence type="ECO:0000313" key="3">
    <source>
        <dbReference type="Proteomes" id="UP000192578"/>
    </source>
</evidence>
<protein>
    <submittedName>
        <fullName evidence="2">Uncharacterized protein</fullName>
    </submittedName>
</protein>
<evidence type="ECO:0000313" key="2">
    <source>
        <dbReference type="EMBL" id="OWA50568.1"/>
    </source>
</evidence>
<sequence length="87" mass="9795">MQKANLRHLCDPDCAKERDLARSWQCFHRGFDGDDDVSEGQTSRTHKISTDDVAFNLNPAPSKETSSTKSHLPVDRSAKRICKSHVL</sequence>